<evidence type="ECO:0000313" key="2">
    <source>
        <dbReference type="Proteomes" id="UP000093902"/>
    </source>
</evidence>
<protein>
    <submittedName>
        <fullName evidence="1">Uncharacterized protein</fullName>
    </submittedName>
</protein>
<accession>A0A1A0R227</accession>
<dbReference type="EMBL" id="LZSO01000029">
    <property type="protein sequence ID" value="OBB27819.1"/>
    <property type="molecule type" value="Genomic_DNA"/>
</dbReference>
<evidence type="ECO:0000313" key="1">
    <source>
        <dbReference type="EMBL" id="OBB27819.1"/>
    </source>
</evidence>
<dbReference type="Proteomes" id="UP000093902">
    <property type="component" value="Unassembled WGS sequence"/>
</dbReference>
<gene>
    <name evidence="1" type="ORF">A5792_23575</name>
</gene>
<sequence>MKLLDAVVDAYGGIERWSGVEFIRIHQKIGGGLWKLKGVDGILDDSIVEIEPKTQRASHRPLPRPGFRSFYSPDLVLIETDEQIPQTVESLPAPRESFAGHTLETPWTHLQLAYFAGYAMWTYLSEPYSLTFPGVHTEELGEWRENGETWRRLGVRYPDSIATHSADQTLYINADGLIRRRDYSVDISADSPAAHYSENHQTFDGIVLPLNRTVYVRDEAGHPVHEMVTVTIDIEDVMVTRA</sequence>
<reference evidence="2" key="1">
    <citation type="submission" date="2016-06" db="EMBL/GenBank/DDBJ databases">
        <authorList>
            <person name="Sutton G."/>
            <person name="Brinkac L."/>
            <person name="Sanka R."/>
            <person name="Adams M."/>
            <person name="Lau E."/>
            <person name="Mehaffy C."/>
            <person name="Tameris M."/>
            <person name="Hatherill M."/>
            <person name="Hanekom W."/>
            <person name="Mahomed H."/>
            <person name="Mcshane H."/>
        </authorList>
    </citation>
    <scope>NUCLEOTIDE SEQUENCE [LARGE SCALE GENOMIC DNA]</scope>
    <source>
        <strain evidence="2">852002-51209_SCH5440388</strain>
    </source>
</reference>
<dbReference type="OrthoDB" id="8746011at2"/>
<organism evidence="1 2">
    <name type="scientific">Mycolicibacterium peregrinum</name>
    <name type="common">Mycobacterium peregrinum</name>
    <dbReference type="NCBI Taxonomy" id="43304"/>
    <lineage>
        <taxon>Bacteria</taxon>
        <taxon>Bacillati</taxon>
        <taxon>Actinomycetota</taxon>
        <taxon>Actinomycetes</taxon>
        <taxon>Mycobacteriales</taxon>
        <taxon>Mycobacteriaceae</taxon>
        <taxon>Mycolicibacterium</taxon>
    </lineage>
</organism>
<proteinExistence type="predicted"/>
<dbReference type="RefSeq" id="WP_064933342.1">
    <property type="nucleotide sequence ID" value="NZ_LZSO01000029.1"/>
</dbReference>
<comment type="caution">
    <text evidence="1">The sequence shown here is derived from an EMBL/GenBank/DDBJ whole genome shotgun (WGS) entry which is preliminary data.</text>
</comment>
<dbReference type="AlphaFoldDB" id="A0A1A0R227"/>
<name>A0A1A0R227_MYCPR</name>